<reference evidence="1 2" key="1">
    <citation type="submission" date="2016-06" db="EMBL/GenBank/DDBJ databases">
        <title>Gene turnover analysis identifies the evolutionary adaptation of the extremophile Acidithiobacillus caldus.</title>
        <authorList>
            <person name="Zhang X."/>
        </authorList>
    </citation>
    <scope>NUCLEOTIDE SEQUENCE [LARGE SCALE GENOMIC DNA]</scope>
    <source>
        <strain evidence="1 2">DX</strain>
    </source>
</reference>
<evidence type="ECO:0000313" key="1">
    <source>
        <dbReference type="EMBL" id="OFC38299.1"/>
    </source>
</evidence>
<dbReference type="EMBL" id="LZYE01000048">
    <property type="protein sequence ID" value="OFC38299.1"/>
    <property type="molecule type" value="Genomic_DNA"/>
</dbReference>
<proteinExistence type="predicted"/>
<accession>A0A1E7YQ92</accession>
<dbReference type="AlphaFoldDB" id="A0A1E7YQ92"/>
<sequence length="76" mass="8280">MGGNAGRDRDAQIGGWDLAGGAEQGVDKWFAIDDFVYDFVQHVSGGLMPIFCERSTEVVMGKSIVVTFIKNIFIPV</sequence>
<comment type="caution">
    <text evidence="1">The sequence shown here is derived from an EMBL/GenBank/DDBJ whole genome shotgun (WGS) entry which is preliminary data.</text>
</comment>
<dbReference type="RefSeq" id="WP_070114418.1">
    <property type="nucleotide sequence ID" value="NZ_JAAOMI010000200.1"/>
</dbReference>
<evidence type="ECO:0000313" key="2">
    <source>
        <dbReference type="Proteomes" id="UP000175616"/>
    </source>
</evidence>
<dbReference type="Proteomes" id="UP000175616">
    <property type="component" value="Unassembled WGS sequence"/>
</dbReference>
<protein>
    <submittedName>
        <fullName evidence="1">Uncharacterized protein</fullName>
    </submittedName>
</protein>
<name>A0A1E7YQ92_9PROT</name>
<gene>
    <name evidence="1" type="ORF">BAE27_02365</name>
</gene>
<organism evidence="1 2">
    <name type="scientific">Acidithiobacillus caldus</name>
    <dbReference type="NCBI Taxonomy" id="33059"/>
    <lineage>
        <taxon>Bacteria</taxon>
        <taxon>Pseudomonadati</taxon>
        <taxon>Pseudomonadota</taxon>
        <taxon>Acidithiobacillia</taxon>
        <taxon>Acidithiobacillales</taxon>
        <taxon>Acidithiobacillaceae</taxon>
        <taxon>Acidithiobacillus</taxon>
    </lineage>
</organism>